<evidence type="ECO:0000313" key="7">
    <source>
        <dbReference type="EMBL" id="KAH3675669.1"/>
    </source>
</evidence>
<dbReference type="PANTHER" id="PTHR45625:SF6">
    <property type="entry name" value="SPLICEOSOME-ASSOCIATED PROTEIN CWC27 HOMOLOG"/>
    <property type="match status" value="1"/>
</dbReference>
<organism evidence="7 8">
    <name type="scientific">Wickerhamomyces mucosus</name>
    <dbReference type="NCBI Taxonomy" id="1378264"/>
    <lineage>
        <taxon>Eukaryota</taxon>
        <taxon>Fungi</taxon>
        <taxon>Dikarya</taxon>
        <taxon>Ascomycota</taxon>
        <taxon>Saccharomycotina</taxon>
        <taxon>Saccharomycetes</taxon>
        <taxon>Phaffomycetales</taxon>
        <taxon>Wickerhamomycetaceae</taxon>
        <taxon>Wickerhamomyces</taxon>
    </lineage>
</organism>
<dbReference type="GO" id="GO:0071013">
    <property type="term" value="C:catalytic step 2 spliceosome"/>
    <property type="evidence" value="ECO:0007669"/>
    <property type="project" value="TreeGrafter"/>
</dbReference>
<dbReference type="GO" id="GO:0003755">
    <property type="term" value="F:peptidyl-prolyl cis-trans isomerase activity"/>
    <property type="evidence" value="ECO:0007669"/>
    <property type="project" value="UniProtKB-EC"/>
</dbReference>
<proteinExistence type="inferred from homology"/>
<protein>
    <recommendedName>
        <fullName evidence="6">PPIase cyclophilin-type domain-containing protein</fullName>
    </recommendedName>
</protein>
<feature type="region of interest" description="Disordered" evidence="5">
    <location>
        <begin position="229"/>
        <end position="289"/>
    </location>
</feature>
<keyword evidence="3" id="KW-0539">Nucleus</keyword>
<evidence type="ECO:0000256" key="5">
    <source>
        <dbReference type="SAM" id="MobiDB-lite"/>
    </source>
</evidence>
<dbReference type="AlphaFoldDB" id="A0A9P8PQH2"/>
<dbReference type="Proteomes" id="UP000769528">
    <property type="component" value="Unassembled WGS sequence"/>
</dbReference>
<feature type="domain" description="PPIase cyclophilin-type" evidence="6">
    <location>
        <begin position="18"/>
        <end position="155"/>
    </location>
</feature>
<dbReference type="PROSITE" id="PS50072">
    <property type="entry name" value="CSA_PPIASE_2"/>
    <property type="match status" value="1"/>
</dbReference>
<dbReference type="InterPro" id="IPR029000">
    <property type="entry name" value="Cyclophilin-like_dom_sf"/>
</dbReference>
<reference evidence="7" key="2">
    <citation type="submission" date="2021-01" db="EMBL/GenBank/DDBJ databases">
        <authorList>
            <person name="Schikora-Tamarit M.A."/>
        </authorList>
    </citation>
    <scope>NUCLEOTIDE SEQUENCE</scope>
    <source>
        <strain evidence="7">CBS6341</strain>
    </source>
</reference>
<keyword evidence="8" id="KW-1185">Reference proteome</keyword>
<name>A0A9P8PQH2_9ASCO</name>
<feature type="compositionally biased region" description="Basic and acidic residues" evidence="5">
    <location>
        <begin position="238"/>
        <end position="267"/>
    </location>
</feature>
<comment type="subcellular location">
    <subcellularLocation>
        <location evidence="2">Nucleus</location>
    </subcellularLocation>
</comment>
<dbReference type="InterPro" id="IPR002130">
    <property type="entry name" value="Cyclophilin-type_PPIase_dom"/>
</dbReference>
<evidence type="ECO:0000256" key="2">
    <source>
        <dbReference type="ARBA" id="ARBA00004123"/>
    </source>
</evidence>
<comment type="caution">
    <text evidence="7">The sequence shown here is derived from an EMBL/GenBank/DDBJ whole genome shotgun (WGS) entry which is preliminary data.</text>
</comment>
<feature type="compositionally biased region" description="Polar residues" evidence="5">
    <location>
        <begin position="270"/>
        <end position="286"/>
    </location>
</feature>
<dbReference type="EMBL" id="JAEUBF010000734">
    <property type="protein sequence ID" value="KAH3675669.1"/>
    <property type="molecule type" value="Genomic_DNA"/>
</dbReference>
<evidence type="ECO:0000256" key="4">
    <source>
        <dbReference type="ARBA" id="ARBA00038509"/>
    </source>
</evidence>
<dbReference type="SUPFAM" id="SSF50891">
    <property type="entry name" value="Cyclophilin-like"/>
    <property type="match status" value="1"/>
</dbReference>
<dbReference type="Gene3D" id="2.40.100.10">
    <property type="entry name" value="Cyclophilin-like"/>
    <property type="match status" value="1"/>
</dbReference>
<dbReference type="PANTHER" id="PTHR45625">
    <property type="entry name" value="PEPTIDYL-PROLYL CIS-TRANS ISOMERASE-RELATED"/>
    <property type="match status" value="1"/>
</dbReference>
<gene>
    <name evidence="7" type="ORF">WICMUC_002586</name>
</gene>
<sequence>MSLEPQTTAKVRLHTTKGPITIELWAKETPITSRIFLNNVLNQNFNNWEFNRVIPNFLIQVDNNQDQNNEYFQDEFNPRIKFNKRGLLGSVNNDKPNTNTNKFFITLNEAPELNRKNTIFGKIKDDSIFSVLQMSEGELNGETPLFPTKIIKSEVLIPYFDDLKLDNIKDISQIKTTDQKKKKKNNKVKLKLYENDEEEFDEEIEIKMKSMHEILNKNQTQNLEKRLEVNQSEVTTDITKDDQNYKDDNNHEEKESSESIVESKDADIASPNTITKVSPSNTTSIELTKDDREKETLRLLRSFERKIKRPHSSIKDNSNVRSTNSGPNDSAVDSDFDNLSESESDEDIYTHKLKFEFEELQDDLVTIDERKGEITDTESKVKRIKTDI</sequence>
<evidence type="ECO:0000256" key="3">
    <source>
        <dbReference type="ARBA" id="ARBA00023242"/>
    </source>
</evidence>
<dbReference type="Pfam" id="PF00160">
    <property type="entry name" value="Pro_isomerase"/>
    <property type="match status" value="1"/>
</dbReference>
<dbReference type="InterPro" id="IPR044666">
    <property type="entry name" value="Cyclophilin_A-like"/>
</dbReference>
<feature type="compositionally biased region" description="Polar residues" evidence="5">
    <location>
        <begin position="315"/>
        <end position="328"/>
    </location>
</feature>
<evidence type="ECO:0000256" key="1">
    <source>
        <dbReference type="ARBA" id="ARBA00000971"/>
    </source>
</evidence>
<feature type="compositionally biased region" description="Acidic residues" evidence="5">
    <location>
        <begin position="332"/>
        <end position="343"/>
    </location>
</feature>
<accession>A0A9P8PQH2</accession>
<comment type="similarity">
    <text evidence="4">Belongs to the cyclophilin-type PPIase family. CWC27 subfamily.</text>
</comment>
<dbReference type="OrthoDB" id="442970at2759"/>
<comment type="catalytic activity">
    <reaction evidence="1">
        <text>[protein]-peptidylproline (omega=180) = [protein]-peptidylproline (omega=0)</text>
        <dbReference type="Rhea" id="RHEA:16237"/>
        <dbReference type="Rhea" id="RHEA-COMP:10747"/>
        <dbReference type="Rhea" id="RHEA-COMP:10748"/>
        <dbReference type="ChEBI" id="CHEBI:83833"/>
        <dbReference type="ChEBI" id="CHEBI:83834"/>
        <dbReference type="EC" id="5.2.1.8"/>
    </reaction>
</comment>
<feature type="region of interest" description="Disordered" evidence="5">
    <location>
        <begin position="308"/>
        <end position="343"/>
    </location>
</feature>
<reference evidence="7" key="1">
    <citation type="journal article" date="2021" name="Open Biol.">
        <title>Shared evolutionary footprints suggest mitochondrial oxidative damage underlies multiple complex I losses in fungi.</title>
        <authorList>
            <person name="Schikora-Tamarit M.A."/>
            <person name="Marcet-Houben M."/>
            <person name="Nosek J."/>
            <person name="Gabaldon T."/>
        </authorList>
    </citation>
    <scope>NUCLEOTIDE SEQUENCE</scope>
    <source>
        <strain evidence="7">CBS6341</strain>
    </source>
</reference>
<evidence type="ECO:0000259" key="6">
    <source>
        <dbReference type="PROSITE" id="PS50072"/>
    </source>
</evidence>
<evidence type="ECO:0000313" key="8">
    <source>
        <dbReference type="Proteomes" id="UP000769528"/>
    </source>
</evidence>